<protein>
    <submittedName>
        <fullName evidence="2">Uncharacterized protein</fullName>
    </submittedName>
</protein>
<evidence type="ECO:0000256" key="1">
    <source>
        <dbReference type="SAM" id="MobiDB-lite"/>
    </source>
</evidence>
<name>A0ABT4RTE5_9ACTN</name>
<feature type="compositionally biased region" description="Low complexity" evidence="1">
    <location>
        <begin position="31"/>
        <end position="49"/>
    </location>
</feature>
<dbReference type="RefSeq" id="WP_270006814.1">
    <property type="nucleotide sequence ID" value="NZ_JAPCID010000067.1"/>
</dbReference>
<sequence length="291" mass="30583">MLAVMVGLAATVGLVAALLATGGAVSGQSGPASAQAEPEVPVEEALAKPQTPLPEGMPTEKPKAIGKPLDPLSGEEVGYARGLALTAAGTGGERVDGSAGLQYLSTDLAESDAEAPKRAVTVNSYDYATDELVTQVVDLQSGAVDTKRAKGVQLPPSKREVDTAMVRLLADPEGQALKDDYKATTGVALTSPDQLDYAGGAWVADEKSEGGEQCGEHRCVFFQIRTEDGRGLIMLVGVPHPAAAKRGGIRPGGRGGPGPPRRWRPALRWPERRARARRRRRRPRRSAPASR</sequence>
<evidence type="ECO:0000313" key="2">
    <source>
        <dbReference type="EMBL" id="MDA0141858.1"/>
    </source>
</evidence>
<proteinExistence type="predicted"/>
<organism evidence="2 3">
    <name type="scientific">Solirubrobacter deserti</name>
    <dbReference type="NCBI Taxonomy" id="2282478"/>
    <lineage>
        <taxon>Bacteria</taxon>
        <taxon>Bacillati</taxon>
        <taxon>Actinomycetota</taxon>
        <taxon>Thermoleophilia</taxon>
        <taxon>Solirubrobacterales</taxon>
        <taxon>Solirubrobacteraceae</taxon>
        <taxon>Solirubrobacter</taxon>
    </lineage>
</organism>
<keyword evidence="3" id="KW-1185">Reference proteome</keyword>
<accession>A0ABT4RTE5</accession>
<reference evidence="2" key="1">
    <citation type="submission" date="2022-10" db="EMBL/GenBank/DDBJ databases">
        <title>The WGS of Solirubrobacter sp. CPCC 204708.</title>
        <authorList>
            <person name="Jiang Z."/>
        </authorList>
    </citation>
    <scope>NUCLEOTIDE SEQUENCE</scope>
    <source>
        <strain evidence="2">CPCC 204708</strain>
    </source>
</reference>
<gene>
    <name evidence="2" type="ORF">OJ962_30475</name>
</gene>
<dbReference type="Proteomes" id="UP001147700">
    <property type="component" value="Unassembled WGS sequence"/>
</dbReference>
<comment type="caution">
    <text evidence="2">The sequence shown here is derived from an EMBL/GenBank/DDBJ whole genome shotgun (WGS) entry which is preliminary data.</text>
</comment>
<feature type="region of interest" description="Disordered" evidence="1">
    <location>
        <begin position="26"/>
        <end position="63"/>
    </location>
</feature>
<dbReference type="EMBL" id="JAPCID010000067">
    <property type="protein sequence ID" value="MDA0141858.1"/>
    <property type="molecule type" value="Genomic_DNA"/>
</dbReference>
<feature type="region of interest" description="Disordered" evidence="1">
    <location>
        <begin position="242"/>
        <end position="291"/>
    </location>
</feature>
<feature type="compositionally biased region" description="Basic residues" evidence="1">
    <location>
        <begin position="274"/>
        <end position="285"/>
    </location>
</feature>
<evidence type="ECO:0000313" key="3">
    <source>
        <dbReference type="Proteomes" id="UP001147700"/>
    </source>
</evidence>